<dbReference type="Proteomes" id="UP000064243">
    <property type="component" value="Unassembled WGS sequence"/>
</dbReference>
<dbReference type="InterPro" id="IPR021327">
    <property type="entry name" value="DUF2934"/>
</dbReference>
<dbReference type="OrthoDB" id="8538784at2"/>
<feature type="compositionally biased region" description="Polar residues" evidence="1">
    <location>
        <begin position="1"/>
        <end position="13"/>
    </location>
</feature>
<accession>A0A106BUJ8</accession>
<name>A0A106BUJ8_THIDE</name>
<dbReference type="RefSeq" id="WP_059751804.1">
    <property type="nucleotide sequence ID" value="NZ_LDUG01000009.1"/>
</dbReference>
<evidence type="ECO:0000313" key="3">
    <source>
        <dbReference type="Proteomes" id="UP000064243"/>
    </source>
</evidence>
<dbReference type="AlphaFoldDB" id="A0A106BUJ8"/>
<organism evidence="2 3">
    <name type="scientific">Thiobacillus denitrificans</name>
    <dbReference type="NCBI Taxonomy" id="36861"/>
    <lineage>
        <taxon>Bacteria</taxon>
        <taxon>Pseudomonadati</taxon>
        <taxon>Pseudomonadota</taxon>
        <taxon>Betaproteobacteria</taxon>
        <taxon>Nitrosomonadales</taxon>
        <taxon>Thiobacillaceae</taxon>
        <taxon>Thiobacillus</taxon>
    </lineage>
</organism>
<evidence type="ECO:0008006" key="4">
    <source>
        <dbReference type="Google" id="ProtNLM"/>
    </source>
</evidence>
<keyword evidence="3" id="KW-1185">Reference proteome</keyword>
<dbReference type="PATRIC" id="fig|36861.3.peg.3457"/>
<dbReference type="EMBL" id="LDUG01000009">
    <property type="protein sequence ID" value="KVW98890.1"/>
    <property type="molecule type" value="Genomic_DNA"/>
</dbReference>
<gene>
    <name evidence="2" type="ORF">ABW22_02885</name>
</gene>
<evidence type="ECO:0000256" key="1">
    <source>
        <dbReference type="SAM" id="MobiDB-lite"/>
    </source>
</evidence>
<evidence type="ECO:0000313" key="2">
    <source>
        <dbReference type="EMBL" id="KVW98890.1"/>
    </source>
</evidence>
<comment type="caution">
    <text evidence="2">The sequence shown here is derived from an EMBL/GenBank/DDBJ whole genome shotgun (WGS) entry which is preliminary data.</text>
</comment>
<feature type="region of interest" description="Disordered" evidence="1">
    <location>
        <begin position="1"/>
        <end position="42"/>
    </location>
</feature>
<protein>
    <recommendedName>
        <fullName evidence="4">DUF2934 domain-containing protein</fullName>
    </recommendedName>
</protein>
<proteinExistence type="predicted"/>
<reference evidence="2 3" key="1">
    <citation type="journal article" date="2015" name="Appl. Environ. Microbiol.">
        <title>Aerobic and Anaerobic Thiosulfate Oxidation by a Cold-Adapted, Subglacial Chemoautotroph.</title>
        <authorList>
            <person name="Harrold Z.R."/>
            <person name="Skidmore M.L."/>
            <person name="Hamilton T.L."/>
            <person name="Desch L."/>
            <person name="Amada K."/>
            <person name="van Gelder W."/>
            <person name="Glover K."/>
            <person name="Roden E.E."/>
            <person name="Boyd E.S."/>
        </authorList>
    </citation>
    <scope>NUCLEOTIDE SEQUENCE [LARGE SCALE GENOMIC DNA]</scope>
    <source>
        <strain evidence="2 3">RG</strain>
    </source>
</reference>
<sequence length="102" mass="11588">MQQQHAMTETANCRAQRRNIPPKQEPDEPVRTVQPAPAAEREQAIRETAYACYEARGCVDGDELDDWLKAEAGYPRLHALDGIVSYLTRPGDARRDRQECPH</sequence>
<dbReference type="Pfam" id="PF11154">
    <property type="entry name" value="DUF2934"/>
    <property type="match status" value="1"/>
</dbReference>